<gene>
    <name evidence="2" type="ORF">F4560_007783</name>
</gene>
<evidence type="ECO:0000256" key="1">
    <source>
        <dbReference type="SAM" id="MobiDB-lite"/>
    </source>
</evidence>
<feature type="region of interest" description="Disordered" evidence="1">
    <location>
        <begin position="1"/>
        <end position="36"/>
    </location>
</feature>
<reference evidence="2 3" key="1">
    <citation type="submission" date="2020-08" db="EMBL/GenBank/DDBJ databases">
        <title>Sequencing the genomes of 1000 actinobacteria strains.</title>
        <authorList>
            <person name="Klenk H.-P."/>
        </authorList>
    </citation>
    <scope>NUCLEOTIDE SEQUENCE [LARGE SCALE GENOMIC DNA]</scope>
    <source>
        <strain evidence="2 3">DSM 45486</strain>
    </source>
</reference>
<accession>A0A7W9M5E0</accession>
<sequence length="394" mass="43339">MNAAAHAPTGTLMHPGALGQAQPHSPRSSNHHGSHRHLLTRDAVAAPAKVDAIIVPTSRPVAYLENVVALAKHHRCMLVTLCSRRSSADAATALAEHAGVEIVAVDIAEAPPSLIPEFRTTTMLRGGRFDRRTDTSLKRNLGLLLAAVAGWERVVYVDDDVVIPRPEDLGDAVGLLDRFVGVGLAVGGYPDNSVVCHAYREAGGDQDTFIGTGALAVGRESFTSFFPNIYNEDWFFLLDDTGLAPSAVTGLAIQQPYDPYRDTMRARTEELGDCLAEGLFGLFDTGHDLTEATVGYWRWFLARRRRFIDEVITRVTDTQPDGPAKLRMIDALKAARGRNRLIDPQLCVDYLTEWRADRQVWRDHVETTRRGYGGQPVQKLLADLGMLHRYRPGA</sequence>
<proteinExistence type="predicted"/>
<name>A0A7W9M5E0_9PSEU</name>
<evidence type="ECO:0000313" key="2">
    <source>
        <dbReference type="EMBL" id="MBB5808015.1"/>
    </source>
</evidence>
<evidence type="ECO:0008006" key="4">
    <source>
        <dbReference type="Google" id="ProtNLM"/>
    </source>
</evidence>
<comment type="caution">
    <text evidence="2">The sequence shown here is derived from an EMBL/GenBank/DDBJ whole genome shotgun (WGS) entry which is preliminary data.</text>
</comment>
<protein>
    <recommendedName>
        <fullName evidence="4">Glycosyl transferase family 2</fullName>
    </recommendedName>
</protein>
<keyword evidence="3" id="KW-1185">Reference proteome</keyword>
<dbReference type="AlphaFoldDB" id="A0A7W9M5E0"/>
<dbReference type="Proteomes" id="UP000552097">
    <property type="component" value="Unassembled WGS sequence"/>
</dbReference>
<dbReference type="RefSeq" id="WP_184927984.1">
    <property type="nucleotide sequence ID" value="NZ_JACHMO010000001.1"/>
</dbReference>
<organism evidence="2 3">
    <name type="scientific">Saccharothrix ecbatanensis</name>
    <dbReference type="NCBI Taxonomy" id="1105145"/>
    <lineage>
        <taxon>Bacteria</taxon>
        <taxon>Bacillati</taxon>
        <taxon>Actinomycetota</taxon>
        <taxon>Actinomycetes</taxon>
        <taxon>Pseudonocardiales</taxon>
        <taxon>Pseudonocardiaceae</taxon>
        <taxon>Saccharothrix</taxon>
    </lineage>
</organism>
<evidence type="ECO:0000313" key="3">
    <source>
        <dbReference type="Proteomes" id="UP000552097"/>
    </source>
</evidence>
<dbReference type="EMBL" id="JACHMO010000001">
    <property type="protein sequence ID" value="MBB5808015.1"/>
    <property type="molecule type" value="Genomic_DNA"/>
</dbReference>